<evidence type="ECO:0000313" key="1">
    <source>
        <dbReference type="EMBL" id="QEH36407.1"/>
    </source>
</evidence>
<dbReference type="Proteomes" id="UP000324233">
    <property type="component" value="Chromosome"/>
</dbReference>
<dbReference type="AlphaFoldDB" id="A0A5B9W7T4"/>
<evidence type="ECO:0000313" key="2">
    <source>
        <dbReference type="Proteomes" id="UP000324233"/>
    </source>
</evidence>
<sequence>MDGTMAELQARLDQLLKEAARIAVALDRADGTVVGIPHYSVIEARAHELGRRLSRTVQARHMGELASHATRSVKCPECGTRCEVVPRSRSVTSIDGPLDFDEPMGHCPRCRRGFFPPPGGAGP</sequence>
<dbReference type="EMBL" id="CP042997">
    <property type="protein sequence ID" value="QEH36407.1"/>
    <property type="molecule type" value="Genomic_DNA"/>
</dbReference>
<dbReference type="KEGG" id="agv:OJF2_49710"/>
<reference evidence="1 2" key="1">
    <citation type="submission" date="2019-08" db="EMBL/GenBank/DDBJ databases">
        <title>Deep-cultivation of Planctomycetes and their phenomic and genomic characterization uncovers novel biology.</title>
        <authorList>
            <person name="Wiegand S."/>
            <person name="Jogler M."/>
            <person name="Boedeker C."/>
            <person name="Pinto D."/>
            <person name="Vollmers J."/>
            <person name="Rivas-Marin E."/>
            <person name="Kohn T."/>
            <person name="Peeters S.H."/>
            <person name="Heuer A."/>
            <person name="Rast P."/>
            <person name="Oberbeckmann S."/>
            <person name="Bunk B."/>
            <person name="Jeske O."/>
            <person name="Meyerdierks A."/>
            <person name="Storesund J.E."/>
            <person name="Kallscheuer N."/>
            <person name="Luecker S."/>
            <person name="Lage O.M."/>
            <person name="Pohl T."/>
            <person name="Merkel B.J."/>
            <person name="Hornburger P."/>
            <person name="Mueller R.-W."/>
            <person name="Bruemmer F."/>
            <person name="Labrenz M."/>
            <person name="Spormann A.M."/>
            <person name="Op den Camp H."/>
            <person name="Overmann J."/>
            <person name="Amann R."/>
            <person name="Jetten M.S.M."/>
            <person name="Mascher T."/>
            <person name="Medema M.H."/>
            <person name="Devos D.P."/>
            <person name="Kaster A.-K."/>
            <person name="Ovreas L."/>
            <person name="Rohde M."/>
            <person name="Galperin M.Y."/>
            <person name="Jogler C."/>
        </authorList>
    </citation>
    <scope>NUCLEOTIDE SEQUENCE [LARGE SCALE GENOMIC DNA]</scope>
    <source>
        <strain evidence="1 2">OJF2</strain>
    </source>
</reference>
<organism evidence="1 2">
    <name type="scientific">Aquisphaera giovannonii</name>
    <dbReference type="NCBI Taxonomy" id="406548"/>
    <lineage>
        <taxon>Bacteria</taxon>
        <taxon>Pseudomonadati</taxon>
        <taxon>Planctomycetota</taxon>
        <taxon>Planctomycetia</taxon>
        <taxon>Isosphaerales</taxon>
        <taxon>Isosphaeraceae</taxon>
        <taxon>Aquisphaera</taxon>
    </lineage>
</organism>
<accession>A0A5B9W7T4</accession>
<proteinExistence type="predicted"/>
<name>A0A5B9W7T4_9BACT</name>
<gene>
    <name evidence="1" type="ORF">OJF2_49710</name>
</gene>
<protein>
    <submittedName>
        <fullName evidence="1">Uncharacterized protein</fullName>
    </submittedName>
</protein>
<keyword evidence="2" id="KW-1185">Reference proteome</keyword>